<accession>A0A9P4JK69</accession>
<comment type="similarity">
    <text evidence="1">Belongs to the class IV-like SAM-binding methyltransferase superfamily.</text>
</comment>
<feature type="region of interest" description="Disordered" evidence="2">
    <location>
        <begin position="1"/>
        <end position="58"/>
    </location>
</feature>
<name>A0A9P4JK69_9PLEO</name>
<dbReference type="InterPro" id="IPR003750">
    <property type="entry name" value="Put_MeTrfase-C9orf114-like"/>
</dbReference>
<dbReference type="Proteomes" id="UP000799536">
    <property type="component" value="Unassembled WGS sequence"/>
</dbReference>
<dbReference type="PANTHER" id="PTHR12150">
    <property type="entry name" value="CLASS IV SAM-BINDING METHYLTRANSFERASE-RELATED"/>
    <property type="match status" value="1"/>
</dbReference>
<evidence type="ECO:0000256" key="1">
    <source>
        <dbReference type="ARBA" id="ARBA00009841"/>
    </source>
</evidence>
<evidence type="ECO:0000313" key="4">
    <source>
        <dbReference type="Proteomes" id="UP000799536"/>
    </source>
</evidence>
<gene>
    <name evidence="3" type="ORF">GQ43DRAFT_419476</name>
</gene>
<dbReference type="EMBL" id="ML994056">
    <property type="protein sequence ID" value="KAF2199784.1"/>
    <property type="molecule type" value="Genomic_DNA"/>
</dbReference>
<protein>
    <submittedName>
        <fullName evidence="3">DUF171-domain-containing protein</fullName>
    </submittedName>
</protein>
<dbReference type="OrthoDB" id="361029at2759"/>
<keyword evidence="4" id="KW-1185">Reference proteome</keyword>
<evidence type="ECO:0000313" key="3">
    <source>
        <dbReference type="EMBL" id="KAF2199784.1"/>
    </source>
</evidence>
<dbReference type="Pfam" id="PF02598">
    <property type="entry name" value="Methyltrn_RNA_3"/>
    <property type="match status" value="1"/>
</dbReference>
<dbReference type="CDD" id="cd18086">
    <property type="entry name" value="HsC9orf114-like"/>
    <property type="match status" value="1"/>
</dbReference>
<dbReference type="InterPro" id="IPR029028">
    <property type="entry name" value="Alpha/beta_knot_MTases"/>
</dbReference>
<dbReference type="Gene3D" id="3.40.1280.10">
    <property type="match status" value="2"/>
</dbReference>
<feature type="region of interest" description="Disordered" evidence="2">
    <location>
        <begin position="219"/>
        <end position="246"/>
    </location>
</feature>
<dbReference type="PANTHER" id="PTHR12150:SF13">
    <property type="entry name" value="METHYLTRANSFERASE C9ORF114-RELATED"/>
    <property type="match status" value="1"/>
</dbReference>
<proteinExistence type="inferred from homology"/>
<feature type="region of interest" description="Disordered" evidence="2">
    <location>
        <begin position="113"/>
        <end position="138"/>
    </location>
</feature>
<reference evidence="3" key="1">
    <citation type="journal article" date="2020" name="Stud. Mycol.">
        <title>101 Dothideomycetes genomes: a test case for predicting lifestyles and emergence of pathogens.</title>
        <authorList>
            <person name="Haridas S."/>
            <person name="Albert R."/>
            <person name="Binder M."/>
            <person name="Bloem J."/>
            <person name="Labutti K."/>
            <person name="Salamov A."/>
            <person name="Andreopoulos B."/>
            <person name="Baker S."/>
            <person name="Barry K."/>
            <person name="Bills G."/>
            <person name="Bluhm B."/>
            <person name="Cannon C."/>
            <person name="Castanera R."/>
            <person name="Culley D."/>
            <person name="Daum C."/>
            <person name="Ezra D."/>
            <person name="Gonzalez J."/>
            <person name="Henrissat B."/>
            <person name="Kuo A."/>
            <person name="Liang C."/>
            <person name="Lipzen A."/>
            <person name="Lutzoni F."/>
            <person name="Magnuson J."/>
            <person name="Mondo S."/>
            <person name="Nolan M."/>
            <person name="Ohm R."/>
            <person name="Pangilinan J."/>
            <person name="Park H.-J."/>
            <person name="Ramirez L."/>
            <person name="Alfaro M."/>
            <person name="Sun H."/>
            <person name="Tritt A."/>
            <person name="Yoshinaga Y."/>
            <person name="Zwiers L.-H."/>
            <person name="Turgeon B."/>
            <person name="Goodwin S."/>
            <person name="Spatafora J."/>
            <person name="Crous P."/>
            <person name="Grigoriev I."/>
        </authorList>
    </citation>
    <scope>NUCLEOTIDE SEQUENCE</scope>
    <source>
        <strain evidence="3">ATCC 74209</strain>
    </source>
</reference>
<feature type="compositionally biased region" description="Basic and acidic residues" evidence="2">
    <location>
        <begin position="219"/>
        <end position="235"/>
    </location>
</feature>
<sequence length="445" mass="49179">MAKDEDKKSKKRKRDVVVHQEETNNTDVASPKRGRSAMNQNEAQNELDTSKPSAVFQPKNGRPWTLSIALPGSFITNVSTYDQKASLACRIARACAVFCVDEIVVFDDDPHTIPQQTQQKVNSNNKGHKGSWSSVNKQTSKTKAEVLAEVSDIDEPWHNPDQFLFHVLSYLETPPHLRRYLFQHHPNLKGAGSFTSLDMPHHMRADEWCVYREGVTLENDSHSHGQQREQGEPEKKKKKSKKGEKEKEDVFTMVECGLSAPVRIPIELPPYVRVTVKFASQAPPPGFPNLSPDQVANLEVEATSPSDPREEGGYYWGYTVRRAATFSDIYTESPFENGYDISIGTSERGVPLKSLIPGLASSKGGKQLLPLSFNHAVMVFGGVAGLEPAIAGDATLAANGITKETAGEAFDYWVNLAPGQGSRTIRTEEAVWIGLAGIREYVGNM</sequence>
<dbReference type="AlphaFoldDB" id="A0A9P4JK69"/>
<feature type="compositionally biased region" description="Polar residues" evidence="2">
    <location>
        <begin position="37"/>
        <end position="52"/>
    </location>
</feature>
<evidence type="ECO:0000256" key="2">
    <source>
        <dbReference type="SAM" id="MobiDB-lite"/>
    </source>
</evidence>
<organism evidence="3 4">
    <name type="scientific">Delitschia confertaspora ATCC 74209</name>
    <dbReference type="NCBI Taxonomy" id="1513339"/>
    <lineage>
        <taxon>Eukaryota</taxon>
        <taxon>Fungi</taxon>
        <taxon>Dikarya</taxon>
        <taxon>Ascomycota</taxon>
        <taxon>Pezizomycotina</taxon>
        <taxon>Dothideomycetes</taxon>
        <taxon>Pleosporomycetidae</taxon>
        <taxon>Pleosporales</taxon>
        <taxon>Delitschiaceae</taxon>
        <taxon>Delitschia</taxon>
    </lineage>
</organism>
<dbReference type="SUPFAM" id="SSF75217">
    <property type="entry name" value="alpha/beta knot"/>
    <property type="match status" value="1"/>
</dbReference>
<comment type="caution">
    <text evidence="3">The sequence shown here is derived from an EMBL/GenBank/DDBJ whole genome shotgun (WGS) entry which is preliminary data.</text>
</comment>
<dbReference type="InterPro" id="IPR029026">
    <property type="entry name" value="tRNA_m1G_MTases_N"/>
</dbReference>